<reference evidence="2 4" key="2">
    <citation type="journal article" date="2018" name="Microb. Genom.">
        <title>Deciphering the unexplored Leptospira diversity from soils uncovers genomic evolution to virulence.</title>
        <authorList>
            <person name="Thibeaux R."/>
            <person name="Iraola G."/>
            <person name="Ferres I."/>
            <person name="Bierque E."/>
            <person name="Girault D."/>
            <person name="Soupe-Gilbert M.E."/>
            <person name="Picardeau M."/>
            <person name="Goarant C."/>
        </authorList>
    </citation>
    <scope>NUCLEOTIDE SEQUENCE [LARGE SCALE GENOMIC DNA]</scope>
    <source>
        <strain evidence="2 4">ATI7-C-A5</strain>
    </source>
</reference>
<dbReference type="EMBL" id="NPEF01000181">
    <property type="protein sequence ID" value="PJZ92032.1"/>
    <property type="molecule type" value="Genomic_DNA"/>
</dbReference>
<gene>
    <name evidence="2" type="ORF">CH379_011475</name>
    <name evidence="3" type="ORF">CH379_15385</name>
</gene>
<name>A0A2N0B653_9LEPT</name>
<evidence type="ECO:0000313" key="4">
    <source>
        <dbReference type="Proteomes" id="UP000232122"/>
    </source>
</evidence>
<evidence type="ECO:0000313" key="2">
    <source>
        <dbReference type="EMBL" id="MDV6236244.1"/>
    </source>
</evidence>
<dbReference type="EMBL" id="NPEF02000012">
    <property type="protein sequence ID" value="MDV6236244.1"/>
    <property type="molecule type" value="Genomic_DNA"/>
</dbReference>
<comment type="caution">
    <text evidence="3">The sequence shown here is derived from an EMBL/GenBank/DDBJ whole genome shotgun (WGS) entry which is preliminary data.</text>
</comment>
<proteinExistence type="predicted"/>
<dbReference type="OrthoDB" id="345237at2"/>
<dbReference type="Proteomes" id="UP000232122">
    <property type="component" value="Unassembled WGS sequence"/>
</dbReference>
<keyword evidence="1" id="KW-0812">Transmembrane</keyword>
<evidence type="ECO:0000313" key="3">
    <source>
        <dbReference type="EMBL" id="PJZ92032.1"/>
    </source>
</evidence>
<reference evidence="3" key="1">
    <citation type="submission" date="2017-07" db="EMBL/GenBank/DDBJ databases">
        <title>Leptospira spp. isolated from tropical soils.</title>
        <authorList>
            <person name="Thibeaux R."/>
            <person name="Iraola G."/>
            <person name="Ferres I."/>
            <person name="Bierque E."/>
            <person name="Girault D."/>
            <person name="Soupe-Gilbert M.-E."/>
            <person name="Picardeau M."/>
            <person name="Goarant C."/>
        </authorList>
    </citation>
    <scope>NUCLEOTIDE SEQUENCE [LARGE SCALE GENOMIC DNA]</scope>
    <source>
        <strain evidence="3">ATI7-C-A5</strain>
    </source>
</reference>
<sequence>MEPSLIFKITSNIALAGWILLLTFPKWKHTKSITIGVLSTLVFGGTYTVLLAGSFGKTQGNFSSLEGVQLLFQNPTVLTAGWIHYLAFDLFIGTWESADAEKLGISRWLILPCQIGTFLFGPMGLLAYMILRSILRKGISTKNPFV</sequence>
<reference evidence="2" key="3">
    <citation type="submission" date="2023-10" db="EMBL/GenBank/DDBJ databases">
        <authorList>
            <person name="Picardeau M."/>
            <person name="Thibeaux R."/>
        </authorList>
    </citation>
    <scope>NUCLEOTIDE SEQUENCE</scope>
    <source>
        <strain evidence="2">ATI7-C-A5</strain>
    </source>
</reference>
<dbReference type="InterPro" id="IPR025461">
    <property type="entry name" value="ABA4-like"/>
</dbReference>
<keyword evidence="1" id="KW-1133">Transmembrane helix</keyword>
<feature type="transmembrane region" description="Helical" evidence="1">
    <location>
        <begin position="109"/>
        <end position="131"/>
    </location>
</feature>
<dbReference type="RefSeq" id="WP_100747675.1">
    <property type="nucleotide sequence ID" value="NZ_NPEF02000012.1"/>
</dbReference>
<feature type="transmembrane region" description="Helical" evidence="1">
    <location>
        <begin position="6"/>
        <end position="24"/>
    </location>
</feature>
<evidence type="ECO:0000256" key="1">
    <source>
        <dbReference type="SAM" id="Phobius"/>
    </source>
</evidence>
<protein>
    <submittedName>
        <fullName evidence="2">ABA4-like family protein</fullName>
    </submittedName>
</protein>
<accession>A0A2N0BI63</accession>
<dbReference type="AlphaFoldDB" id="A0A2N0B653"/>
<keyword evidence="1" id="KW-0472">Membrane</keyword>
<dbReference type="Pfam" id="PF14108">
    <property type="entry name" value="ABA4-like"/>
    <property type="match status" value="1"/>
</dbReference>
<keyword evidence="4" id="KW-1185">Reference proteome</keyword>
<feature type="transmembrane region" description="Helical" evidence="1">
    <location>
        <begin position="36"/>
        <end position="55"/>
    </location>
</feature>
<accession>A0A2N0B653</accession>
<organism evidence="3">
    <name type="scientific">Leptospira ellisii</name>
    <dbReference type="NCBI Taxonomy" id="2023197"/>
    <lineage>
        <taxon>Bacteria</taxon>
        <taxon>Pseudomonadati</taxon>
        <taxon>Spirochaetota</taxon>
        <taxon>Spirochaetia</taxon>
        <taxon>Leptospirales</taxon>
        <taxon>Leptospiraceae</taxon>
        <taxon>Leptospira</taxon>
    </lineage>
</organism>